<evidence type="ECO:0000313" key="2">
    <source>
        <dbReference type="Proteomes" id="UP000609064"/>
    </source>
</evidence>
<organism evidence="1 2">
    <name type="scientific">Emticicia aquatilis</name>
    <dbReference type="NCBI Taxonomy" id="1537369"/>
    <lineage>
        <taxon>Bacteria</taxon>
        <taxon>Pseudomonadati</taxon>
        <taxon>Bacteroidota</taxon>
        <taxon>Cytophagia</taxon>
        <taxon>Cytophagales</taxon>
        <taxon>Leadbetterellaceae</taxon>
        <taxon>Emticicia</taxon>
    </lineage>
</organism>
<reference evidence="1" key="2">
    <citation type="submission" date="2020-09" db="EMBL/GenBank/DDBJ databases">
        <authorList>
            <person name="Sun Q."/>
            <person name="Zhou Y."/>
        </authorList>
    </citation>
    <scope>NUCLEOTIDE SEQUENCE</scope>
    <source>
        <strain evidence="1">CGMCC 1.15958</strain>
    </source>
</reference>
<accession>A0A916YQD0</accession>
<proteinExistence type="predicted"/>
<evidence type="ECO:0000313" key="1">
    <source>
        <dbReference type="EMBL" id="GGD55368.1"/>
    </source>
</evidence>
<dbReference type="Proteomes" id="UP000609064">
    <property type="component" value="Unassembled WGS sequence"/>
</dbReference>
<keyword evidence="2" id="KW-1185">Reference proteome</keyword>
<protein>
    <submittedName>
        <fullName evidence="1">Uncharacterized protein</fullName>
    </submittedName>
</protein>
<reference evidence="1" key="1">
    <citation type="journal article" date="2014" name="Int. J. Syst. Evol. Microbiol.">
        <title>Complete genome sequence of Corynebacterium casei LMG S-19264T (=DSM 44701T), isolated from a smear-ripened cheese.</title>
        <authorList>
            <consortium name="US DOE Joint Genome Institute (JGI-PGF)"/>
            <person name="Walter F."/>
            <person name="Albersmeier A."/>
            <person name="Kalinowski J."/>
            <person name="Ruckert C."/>
        </authorList>
    </citation>
    <scope>NUCLEOTIDE SEQUENCE</scope>
    <source>
        <strain evidence="1">CGMCC 1.15958</strain>
    </source>
</reference>
<name>A0A916YQD0_9BACT</name>
<dbReference type="AlphaFoldDB" id="A0A916YQD0"/>
<comment type="caution">
    <text evidence="1">The sequence shown here is derived from an EMBL/GenBank/DDBJ whole genome shotgun (WGS) entry which is preliminary data.</text>
</comment>
<gene>
    <name evidence="1" type="ORF">GCM10011514_19400</name>
</gene>
<dbReference type="EMBL" id="BMKK01000003">
    <property type="protein sequence ID" value="GGD55368.1"/>
    <property type="molecule type" value="Genomic_DNA"/>
</dbReference>
<sequence length="57" mass="6661">MFARPMDEQDLAAIKSLLSNYYAQKVDAESEKLWDEKGMSQQTIDDLLNTHLRIPYK</sequence>